<dbReference type="FunFam" id="1.10.3520.10:FF:000001">
    <property type="entry name" value="Pleckstrin domain-containing family A member 8"/>
    <property type="match status" value="1"/>
</dbReference>
<reference evidence="3" key="1">
    <citation type="submission" date="2023-10" db="EMBL/GenBank/DDBJ databases">
        <title>Genome assembly of Pristionchus species.</title>
        <authorList>
            <person name="Yoshida K."/>
            <person name="Sommer R.J."/>
        </authorList>
    </citation>
    <scope>NUCLEOTIDE SEQUENCE</scope>
    <source>
        <strain evidence="3">RS5133</strain>
    </source>
</reference>
<dbReference type="Pfam" id="PF08718">
    <property type="entry name" value="GLTP"/>
    <property type="match status" value="1"/>
</dbReference>
<dbReference type="GO" id="GO:0005829">
    <property type="term" value="C:cytosol"/>
    <property type="evidence" value="ECO:0007669"/>
    <property type="project" value="TreeGrafter"/>
</dbReference>
<gene>
    <name evidence="3" type="ORF">PFISCL1PPCAC_12518</name>
</gene>
<dbReference type="GO" id="GO:0016020">
    <property type="term" value="C:membrane"/>
    <property type="evidence" value="ECO:0007669"/>
    <property type="project" value="TreeGrafter"/>
</dbReference>
<evidence type="ECO:0000259" key="2">
    <source>
        <dbReference type="Pfam" id="PF08718"/>
    </source>
</evidence>
<accession>A0AAV5VP56</accession>
<dbReference type="InterPro" id="IPR036497">
    <property type="entry name" value="GLTP_sf"/>
</dbReference>
<evidence type="ECO:0000256" key="1">
    <source>
        <dbReference type="ARBA" id="ARBA00022448"/>
    </source>
</evidence>
<dbReference type="GO" id="GO:1902387">
    <property type="term" value="F:ceramide 1-phosphate binding"/>
    <property type="evidence" value="ECO:0007669"/>
    <property type="project" value="TreeGrafter"/>
</dbReference>
<evidence type="ECO:0000313" key="4">
    <source>
        <dbReference type="Proteomes" id="UP001432322"/>
    </source>
</evidence>
<feature type="domain" description="Glycolipid transfer protein" evidence="2">
    <location>
        <begin position="57"/>
        <end position="203"/>
    </location>
</feature>
<dbReference type="PANTHER" id="PTHR10219">
    <property type="entry name" value="GLYCOLIPID TRANSFER PROTEIN-RELATED"/>
    <property type="match status" value="1"/>
</dbReference>
<dbReference type="EMBL" id="BTSY01000003">
    <property type="protein sequence ID" value="GMT21221.1"/>
    <property type="molecule type" value="Genomic_DNA"/>
</dbReference>
<comment type="caution">
    <text evidence="3">The sequence shown here is derived from an EMBL/GenBank/DDBJ whole genome shotgun (WGS) entry which is preliminary data.</text>
</comment>
<keyword evidence="1" id="KW-0813">Transport</keyword>
<dbReference type="AlphaFoldDB" id="A0AAV5VP56"/>
<dbReference type="PANTHER" id="PTHR10219:SF25">
    <property type="entry name" value="PLECKSTRIN HOMOLOGY DOMAIN-CONTAINING FAMILY A MEMBER 8"/>
    <property type="match status" value="1"/>
</dbReference>
<name>A0AAV5VP56_9BILA</name>
<evidence type="ECO:0000313" key="3">
    <source>
        <dbReference type="EMBL" id="GMT21221.1"/>
    </source>
</evidence>
<dbReference type="Proteomes" id="UP001432322">
    <property type="component" value="Unassembled WGS sequence"/>
</dbReference>
<organism evidence="3 4">
    <name type="scientific">Pristionchus fissidentatus</name>
    <dbReference type="NCBI Taxonomy" id="1538716"/>
    <lineage>
        <taxon>Eukaryota</taxon>
        <taxon>Metazoa</taxon>
        <taxon>Ecdysozoa</taxon>
        <taxon>Nematoda</taxon>
        <taxon>Chromadorea</taxon>
        <taxon>Rhabditida</taxon>
        <taxon>Rhabditina</taxon>
        <taxon>Diplogasteromorpha</taxon>
        <taxon>Diplogasteroidea</taxon>
        <taxon>Neodiplogasteridae</taxon>
        <taxon>Pristionchus</taxon>
    </lineage>
</organism>
<proteinExistence type="predicted"/>
<dbReference type="Gene3D" id="1.10.3520.10">
    <property type="entry name" value="Glycolipid transfer protein"/>
    <property type="match status" value="1"/>
</dbReference>
<dbReference type="GO" id="GO:1902388">
    <property type="term" value="F:ceramide 1-phosphate transfer activity"/>
    <property type="evidence" value="ECO:0007669"/>
    <property type="project" value="TreeGrafter"/>
</dbReference>
<dbReference type="InterPro" id="IPR014830">
    <property type="entry name" value="Glycolipid_transfer_prot_dom"/>
</dbReference>
<dbReference type="SUPFAM" id="SSF110004">
    <property type="entry name" value="Glycolipid transfer protein, GLTP"/>
    <property type="match status" value="1"/>
</dbReference>
<sequence>SYQSESLLSHSNYLFAHFCSFFCYLQASMACVAPAEDHTYFAKKEHLFPCLEEDTGIPTEQFLSACQGLADFVGFMGAAFSPVKSDIAGNVTKVRTRWLKDPIGQDTLQKLIDSDLKENGGKLGIATEGLLWLKRGLEFMLLMLINMVRDFRTDKAKTESLVSVINAAYEGSLKRHHNFISKQVFKVVIHAAPYRKTILKAVAEGREGMDEICIGHIEEHLDNFKVNVKTLVDYYVAKGLDTPFPEKQ</sequence>
<feature type="non-terminal residue" evidence="3">
    <location>
        <position position="1"/>
    </location>
</feature>
<protein>
    <recommendedName>
        <fullName evidence="2">Glycolipid transfer protein domain-containing protein</fullName>
    </recommendedName>
</protein>
<keyword evidence="4" id="KW-1185">Reference proteome</keyword>